<feature type="transmembrane region" description="Helical" evidence="8">
    <location>
        <begin position="40"/>
        <end position="58"/>
    </location>
</feature>
<sequence>MQDNGNIEPVQLRKLVVLFMLGRAILIVPGILASESKQDAWISSAGGLLIGLCFVLLYRKLGELYPGVTLAEYAQKFLGSWVGKAVAFLFFVYAFLLGSMIVRSLGVFMASTMMPETPIEWIMGMFLFAAAIGVRNGLENMGRTADIFFLLAMPLFILFVVSVIPQIELDNLQPVLGKGIRPVLRGVYQQLGFPYMSLFLFLMILPFVNKNHEAGKAFAQGTLIGGSCLLIVTALCILVMGSDGTANELYPGYELARTIEIDIFQHVEAIMALIWFISIYFQEVVCCYAAVLILAQTFNLTDQRPLVFPVAFMLLPSALIIAPNVSILIEFTVKTWTAFSLTFGLFIPFILLVAAFVRRRYNRQTSG</sequence>
<dbReference type="Pfam" id="PF03845">
    <property type="entry name" value="Spore_permease"/>
    <property type="match status" value="1"/>
</dbReference>
<feature type="transmembrane region" description="Helical" evidence="8">
    <location>
        <begin position="217"/>
        <end position="240"/>
    </location>
</feature>
<dbReference type="NCBIfam" id="TIGR00912">
    <property type="entry name" value="2A0309"/>
    <property type="match status" value="1"/>
</dbReference>
<dbReference type="PANTHER" id="PTHR34975:SF2">
    <property type="entry name" value="SPORE GERMINATION PROTEIN A2"/>
    <property type="match status" value="1"/>
</dbReference>
<dbReference type="PANTHER" id="PTHR34975">
    <property type="entry name" value="SPORE GERMINATION PROTEIN A2"/>
    <property type="match status" value="1"/>
</dbReference>
<evidence type="ECO:0000256" key="5">
    <source>
        <dbReference type="ARBA" id="ARBA00022692"/>
    </source>
</evidence>
<evidence type="ECO:0000256" key="2">
    <source>
        <dbReference type="ARBA" id="ARBA00007998"/>
    </source>
</evidence>
<evidence type="ECO:0000256" key="1">
    <source>
        <dbReference type="ARBA" id="ARBA00004141"/>
    </source>
</evidence>
<keyword evidence="7 8" id="KW-0472">Membrane</keyword>
<name>A0A926KVB4_9BACL</name>
<keyword evidence="3" id="KW-0813">Transport</keyword>
<evidence type="ECO:0000256" key="8">
    <source>
        <dbReference type="SAM" id="Phobius"/>
    </source>
</evidence>
<feature type="transmembrane region" description="Helical" evidence="8">
    <location>
        <begin position="306"/>
        <end position="329"/>
    </location>
</feature>
<dbReference type="Proteomes" id="UP000650466">
    <property type="component" value="Unassembled WGS sequence"/>
</dbReference>
<keyword evidence="5 8" id="KW-0812">Transmembrane</keyword>
<evidence type="ECO:0000256" key="3">
    <source>
        <dbReference type="ARBA" id="ARBA00022448"/>
    </source>
</evidence>
<organism evidence="9 10">
    <name type="scientific">Paenibacillus sedimenti</name>
    <dbReference type="NCBI Taxonomy" id="2770274"/>
    <lineage>
        <taxon>Bacteria</taxon>
        <taxon>Bacillati</taxon>
        <taxon>Bacillota</taxon>
        <taxon>Bacilli</taxon>
        <taxon>Bacillales</taxon>
        <taxon>Paenibacillaceae</taxon>
        <taxon>Paenibacillus</taxon>
    </lineage>
</organism>
<evidence type="ECO:0000256" key="4">
    <source>
        <dbReference type="ARBA" id="ARBA00022544"/>
    </source>
</evidence>
<feature type="transmembrane region" description="Helical" evidence="8">
    <location>
        <begin position="187"/>
        <end position="205"/>
    </location>
</feature>
<proteinExistence type="inferred from homology"/>
<keyword evidence="4" id="KW-0309">Germination</keyword>
<keyword evidence="10" id="KW-1185">Reference proteome</keyword>
<feature type="transmembrane region" description="Helical" evidence="8">
    <location>
        <begin position="335"/>
        <end position="357"/>
    </location>
</feature>
<keyword evidence="6 8" id="KW-1133">Transmembrane helix</keyword>
<evidence type="ECO:0000313" key="10">
    <source>
        <dbReference type="Proteomes" id="UP000650466"/>
    </source>
</evidence>
<comment type="caution">
    <text evidence="9">The sequence shown here is derived from an EMBL/GenBank/DDBJ whole genome shotgun (WGS) entry which is preliminary data.</text>
</comment>
<evidence type="ECO:0000256" key="6">
    <source>
        <dbReference type="ARBA" id="ARBA00022989"/>
    </source>
</evidence>
<feature type="transmembrane region" description="Helical" evidence="8">
    <location>
        <begin position="78"/>
        <end position="101"/>
    </location>
</feature>
<accession>A0A926KVB4</accession>
<feature type="transmembrane region" description="Helical" evidence="8">
    <location>
        <begin position="147"/>
        <end position="167"/>
    </location>
</feature>
<protein>
    <submittedName>
        <fullName evidence="9">Endospore germination permease</fullName>
    </submittedName>
</protein>
<reference evidence="9" key="1">
    <citation type="submission" date="2020-09" db="EMBL/GenBank/DDBJ databases">
        <title>Draft Genome Sequence of Paenibacillus sp. WST5.</title>
        <authorList>
            <person name="Bao Z."/>
        </authorList>
    </citation>
    <scope>NUCLEOTIDE SEQUENCE</scope>
    <source>
        <strain evidence="9">WST5</strain>
    </source>
</reference>
<feature type="transmembrane region" description="Helical" evidence="8">
    <location>
        <begin position="272"/>
        <end position="294"/>
    </location>
</feature>
<gene>
    <name evidence="9" type="ORF">ICC18_22380</name>
</gene>
<comment type="similarity">
    <text evidence="2">Belongs to the amino acid-polyamine-organocation (APC) superfamily. Spore germination protein (SGP) (TC 2.A.3.9) family.</text>
</comment>
<feature type="transmembrane region" description="Helical" evidence="8">
    <location>
        <begin position="121"/>
        <end position="138"/>
    </location>
</feature>
<feature type="transmembrane region" description="Helical" evidence="8">
    <location>
        <begin position="12"/>
        <end position="34"/>
    </location>
</feature>
<comment type="subcellular location">
    <subcellularLocation>
        <location evidence="1">Membrane</location>
        <topology evidence="1">Multi-pass membrane protein</topology>
    </subcellularLocation>
</comment>
<evidence type="ECO:0000256" key="7">
    <source>
        <dbReference type="ARBA" id="ARBA00023136"/>
    </source>
</evidence>
<dbReference type="AlphaFoldDB" id="A0A926KVB4"/>
<dbReference type="GO" id="GO:0009847">
    <property type="term" value="P:spore germination"/>
    <property type="evidence" value="ECO:0007669"/>
    <property type="project" value="InterPro"/>
</dbReference>
<dbReference type="GO" id="GO:0016020">
    <property type="term" value="C:membrane"/>
    <property type="evidence" value="ECO:0007669"/>
    <property type="project" value="UniProtKB-SubCell"/>
</dbReference>
<evidence type="ECO:0000313" key="9">
    <source>
        <dbReference type="EMBL" id="MBD0382868.1"/>
    </source>
</evidence>
<dbReference type="EMBL" id="JACVVD010000009">
    <property type="protein sequence ID" value="MBD0382868.1"/>
    <property type="molecule type" value="Genomic_DNA"/>
</dbReference>
<dbReference type="InterPro" id="IPR004761">
    <property type="entry name" value="Spore_GerAB"/>
</dbReference>
<dbReference type="RefSeq" id="WP_188176666.1">
    <property type="nucleotide sequence ID" value="NZ_JACVVD010000009.1"/>
</dbReference>